<dbReference type="EMBL" id="JAATIQ010000045">
    <property type="protein sequence ID" value="KAF4394348.1"/>
    <property type="molecule type" value="Genomic_DNA"/>
</dbReference>
<feature type="region of interest" description="Disordered" evidence="2">
    <location>
        <begin position="310"/>
        <end position="332"/>
    </location>
</feature>
<name>A0A7J6HI24_CANSA</name>
<accession>A0A7J6HI24</accession>
<dbReference type="AlphaFoldDB" id="A0A7J6HI24"/>
<feature type="compositionally biased region" description="Polar residues" evidence="2">
    <location>
        <begin position="258"/>
        <end position="267"/>
    </location>
</feature>
<feature type="compositionally biased region" description="Polar residues" evidence="2">
    <location>
        <begin position="411"/>
        <end position="432"/>
    </location>
</feature>
<gene>
    <name evidence="4" type="ORF">G4B88_018498</name>
</gene>
<feature type="transmembrane region" description="Helical" evidence="3">
    <location>
        <begin position="24"/>
        <end position="42"/>
    </location>
</feature>
<evidence type="ECO:0000313" key="5">
    <source>
        <dbReference type="Proteomes" id="UP000583929"/>
    </source>
</evidence>
<feature type="compositionally biased region" description="Basic and acidic residues" evidence="2">
    <location>
        <begin position="433"/>
        <end position="450"/>
    </location>
</feature>
<evidence type="ECO:0008006" key="6">
    <source>
        <dbReference type="Google" id="ProtNLM"/>
    </source>
</evidence>
<dbReference type="PANTHER" id="PTHR36143:SF4">
    <property type="entry name" value="OS08G0177500 PROTEIN"/>
    <property type="match status" value="1"/>
</dbReference>
<dbReference type="Proteomes" id="UP000583929">
    <property type="component" value="Unassembled WGS sequence"/>
</dbReference>
<keyword evidence="3" id="KW-0812">Transmembrane</keyword>
<sequence>MAVGGYYNKGNGSSGNSNRGGRPYGLMLLVAFGAALFGVMILHKLRERRIFNLLVHDKDRDIFSLQLLLQRERDYTKEAKMKNEELKAKIFSLRMQKMEIERRVVEMQSTIESLKDEGKTMEGAIEEKQNEIKMLRLQQQHSTTTVNNDEKDNSQVMALTQTLKQKEAQIEDFKRLLQYPEKKDLSISTTTDDPSKGSVNLTLAEDQKVKTVVHGEGESLNKTVMGEVSDDRRKMMSNEKEKFEHLQDRMNKRDGVIANSSDVTSHNNGKRTDSNDENKIRGNGQTSKHESRKNLATIKGGMKLEIQDGSSNNVESIDRGTLGSVGSNSKGKRWRLMAKNSRSEKNGKQNRVKIIKSSRLEDEDDRVMSRGGVKKAASVGIPMPNNHRLEAKIPEPLSLKNRTGDEEQQPSKKFQTSLARETPLNTTAVGEQSETRMQFRDKKPEVRKLQDANAVEQGMSRTDIGAETTDDLEGLEDYMSPEEPENFVSDDESSSKAGFSAKENKEYQEEIDETEF</sequence>
<feature type="compositionally biased region" description="Basic and acidic residues" evidence="2">
    <location>
        <begin position="270"/>
        <end position="280"/>
    </location>
</feature>
<keyword evidence="3" id="KW-0472">Membrane</keyword>
<evidence type="ECO:0000256" key="1">
    <source>
        <dbReference type="SAM" id="Coils"/>
    </source>
</evidence>
<dbReference type="PANTHER" id="PTHR36143">
    <property type="entry name" value="OS08G0177500 PROTEIN"/>
    <property type="match status" value="1"/>
</dbReference>
<proteinExistence type="predicted"/>
<keyword evidence="5" id="KW-1185">Reference proteome</keyword>
<reference evidence="4 5" key="1">
    <citation type="journal article" date="2020" name="bioRxiv">
        <title>Sequence and annotation of 42 cannabis genomes reveals extensive copy number variation in cannabinoid synthesis and pathogen resistance genes.</title>
        <authorList>
            <person name="Mckernan K.J."/>
            <person name="Helbert Y."/>
            <person name="Kane L.T."/>
            <person name="Ebling H."/>
            <person name="Zhang L."/>
            <person name="Liu B."/>
            <person name="Eaton Z."/>
            <person name="Mclaughlin S."/>
            <person name="Kingan S."/>
            <person name="Baybayan P."/>
            <person name="Concepcion G."/>
            <person name="Jordan M."/>
            <person name="Riva A."/>
            <person name="Barbazuk W."/>
            <person name="Harkins T."/>
        </authorList>
    </citation>
    <scope>NUCLEOTIDE SEQUENCE [LARGE SCALE GENOMIC DNA]</scope>
    <source>
        <strain evidence="5">cv. Jamaican Lion 4</strain>
        <tissue evidence="4">Leaf</tissue>
    </source>
</reference>
<feature type="coiled-coil region" evidence="1">
    <location>
        <begin position="69"/>
        <end position="131"/>
    </location>
</feature>
<feature type="compositionally biased region" description="Acidic residues" evidence="2">
    <location>
        <begin position="468"/>
        <end position="492"/>
    </location>
</feature>
<feature type="region of interest" description="Disordered" evidence="2">
    <location>
        <begin position="240"/>
        <end position="293"/>
    </location>
</feature>
<feature type="region of interest" description="Disordered" evidence="2">
    <location>
        <begin position="360"/>
        <end position="516"/>
    </location>
</feature>
<keyword evidence="1" id="KW-0175">Coiled coil</keyword>
<evidence type="ECO:0000313" key="4">
    <source>
        <dbReference type="EMBL" id="KAF4394348.1"/>
    </source>
</evidence>
<evidence type="ECO:0000256" key="3">
    <source>
        <dbReference type="SAM" id="Phobius"/>
    </source>
</evidence>
<evidence type="ECO:0000256" key="2">
    <source>
        <dbReference type="SAM" id="MobiDB-lite"/>
    </source>
</evidence>
<comment type="caution">
    <text evidence="4">The sequence shown here is derived from an EMBL/GenBank/DDBJ whole genome shotgun (WGS) entry which is preliminary data.</text>
</comment>
<feature type="compositionally biased region" description="Basic and acidic residues" evidence="2">
    <location>
        <begin position="240"/>
        <end position="255"/>
    </location>
</feature>
<organism evidence="4 5">
    <name type="scientific">Cannabis sativa</name>
    <name type="common">Hemp</name>
    <name type="synonym">Marijuana</name>
    <dbReference type="NCBI Taxonomy" id="3483"/>
    <lineage>
        <taxon>Eukaryota</taxon>
        <taxon>Viridiplantae</taxon>
        <taxon>Streptophyta</taxon>
        <taxon>Embryophyta</taxon>
        <taxon>Tracheophyta</taxon>
        <taxon>Spermatophyta</taxon>
        <taxon>Magnoliopsida</taxon>
        <taxon>eudicotyledons</taxon>
        <taxon>Gunneridae</taxon>
        <taxon>Pentapetalae</taxon>
        <taxon>rosids</taxon>
        <taxon>fabids</taxon>
        <taxon>Rosales</taxon>
        <taxon>Cannabaceae</taxon>
        <taxon>Cannabis</taxon>
    </lineage>
</organism>
<keyword evidence="3" id="KW-1133">Transmembrane helix</keyword>
<protein>
    <recommendedName>
        <fullName evidence="6">Micronuclear linker histone polyprotein</fullName>
    </recommendedName>
</protein>